<evidence type="ECO:0000313" key="2">
    <source>
        <dbReference type="Proteomes" id="UP001153331"/>
    </source>
</evidence>
<proteinExistence type="predicted"/>
<sequence length="758" mass="84774">MSEISREELDGIYAFAVTLGKQAGQMLKDAAQLRMDGSSRTKAQDEHVQKMNAVDLVTETDEDVEAFIKNQIMQKYPSHKFVGEESYSKGASRDYLIDESPTWCVDPLDGTVNYIHLFPMFCVSIAFIHRGKPLIGVIYAPFINQFFSSCSGRGAFLNETQQLPLIRDPIAPMPGNAPAGCVFSCEWGKDRRDIPDGNMHRKIESFVNMAAELGGRSGRGGMVHGVRSLGSATLDLAYVAMGSFDIWWEGGCWEWDVAAGVAILLEAGGLMTTANPPPDEATCPIPHVKLGSRLYLAIRPAGPSPTETGRQSQERTVREVWRRVVRSHSGSLGSIRAHATSRLKSHPGGESSSWPSAASRGCLKRSYQQTAQDDIRDVSSLVIRVNSRTTKLVLLSSCPPQKRRCYAGHSFEHKMAMAAKHGLEGIELFYEDLCGLASSTSEADLLTAATYVRELCDSLGLEIICLQPFMHYEGLLDRQKHDERIEEMKVWMKLAHVLRTDIIQVPSTFLPASEISSDLDLIVADLQQIADMGLQQTPIIRFAYESLCWGTYCDKWERCWETVQRVDRPNFGICLDSFNILGRIYADPTSKTGCNENADQIVAESIQRLVERIKPHREKIFFLQIVDAERLAEPLTPSHPFYNAEQPSRMSWSRNCRLFYGETEYGAYLPVKDVANAIINEIGFEGWVSFELFNRAMERKDHAVVEELASRCAIGWGKMVADLGIETAPRALIKIESNEKLDDTRKDSTRTSFENARL</sequence>
<accession>A0ACC2IQN4</accession>
<comment type="caution">
    <text evidence="1">The sequence shown here is derived from an EMBL/GenBank/DDBJ whole genome shotgun (WGS) entry which is preliminary data.</text>
</comment>
<evidence type="ECO:0000313" key="1">
    <source>
        <dbReference type="EMBL" id="KAJ8117511.1"/>
    </source>
</evidence>
<name>A0ACC2IQN4_9PLEO</name>
<dbReference type="Proteomes" id="UP001153331">
    <property type="component" value="Unassembled WGS sequence"/>
</dbReference>
<organism evidence="1 2">
    <name type="scientific">Boeremia exigua</name>
    <dbReference type="NCBI Taxonomy" id="749465"/>
    <lineage>
        <taxon>Eukaryota</taxon>
        <taxon>Fungi</taxon>
        <taxon>Dikarya</taxon>
        <taxon>Ascomycota</taxon>
        <taxon>Pezizomycotina</taxon>
        <taxon>Dothideomycetes</taxon>
        <taxon>Pleosporomycetidae</taxon>
        <taxon>Pleosporales</taxon>
        <taxon>Pleosporineae</taxon>
        <taxon>Didymellaceae</taxon>
        <taxon>Boeremia</taxon>
    </lineage>
</organism>
<reference evidence="1" key="1">
    <citation type="submission" date="2022-11" db="EMBL/GenBank/DDBJ databases">
        <title>Genome Sequence of Boeremia exigua.</title>
        <authorList>
            <person name="Buettner E."/>
        </authorList>
    </citation>
    <scope>NUCLEOTIDE SEQUENCE</scope>
    <source>
        <strain evidence="1">CU02</strain>
    </source>
</reference>
<keyword evidence="2" id="KW-1185">Reference proteome</keyword>
<dbReference type="EMBL" id="JAPHNI010000050">
    <property type="protein sequence ID" value="KAJ8117511.1"/>
    <property type="molecule type" value="Genomic_DNA"/>
</dbReference>
<gene>
    <name evidence="1" type="ORF">OPT61_g1321</name>
</gene>
<protein>
    <submittedName>
        <fullName evidence="1">Uncharacterized protein</fullName>
    </submittedName>
</protein>